<name>A0A2S0P847_9NEIS</name>
<keyword evidence="2" id="KW-1185">Reference proteome</keyword>
<proteinExistence type="predicted"/>
<dbReference type="Proteomes" id="UP000244173">
    <property type="component" value="Chromosome"/>
</dbReference>
<dbReference type="STRING" id="1122240.GCA_000620105_01183"/>
<evidence type="ECO:0000313" key="2">
    <source>
        <dbReference type="Proteomes" id="UP000244173"/>
    </source>
</evidence>
<gene>
    <name evidence="1" type="ORF">DAI18_05640</name>
</gene>
<reference evidence="1 2" key="1">
    <citation type="submission" date="2018-04" db="EMBL/GenBank/DDBJ databases">
        <title>Denitrifier Microvirgula.</title>
        <authorList>
            <person name="Anderson E."/>
            <person name="Jang J."/>
            <person name="Ishii S."/>
        </authorList>
    </citation>
    <scope>NUCLEOTIDE SEQUENCE [LARGE SCALE GENOMIC DNA]</scope>
    <source>
        <strain evidence="1 2">BE2.4</strain>
    </source>
</reference>
<dbReference type="AlphaFoldDB" id="A0A2S0P847"/>
<protein>
    <submittedName>
        <fullName evidence="1">VacJ</fullName>
    </submittedName>
</protein>
<dbReference type="RefSeq" id="WP_028498558.1">
    <property type="nucleotide sequence ID" value="NZ_CAURZP010000001.1"/>
</dbReference>
<organism evidence="1 2">
    <name type="scientific">Microvirgula aerodenitrificans</name>
    <dbReference type="NCBI Taxonomy" id="57480"/>
    <lineage>
        <taxon>Bacteria</taxon>
        <taxon>Pseudomonadati</taxon>
        <taxon>Pseudomonadota</taxon>
        <taxon>Betaproteobacteria</taxon>
        <taxon>Neisseriales</taxon>
        <taxon>Aquaspirillaceae</taxon>
        <taxon>Microvirgula</taxon>
    </lineage>
</organism>
<dbReference type="OrthoDB" id="5431733at2"/>
<accession>A0A2S0P847</accession>
<sequence length="125" mass="14698">MYEVNRSVIIVKPRQPFVDWLLGLPFEIDADEVNLVNLRRDSNALLVPAIEDYDDLRAVLKQRWPDIFEAELADWCADDTLWPEKRTQNLFSQWFEIELSSVLTDLCDEPLEREAYDDIELPDAE</sequence>
<dbReference type="EMBL" id="CP028519">
    <property type="protein sequence ID" value="AVY93584.1"/>
    <property type="molecule type" value="Genomic_DNA"/>
</dbReference>
<evidence type="ECO:0000313" key="1">
    <source>
        <dbReference type="EMBL" id="AVY93584.1"/>
    </source>
</evidence>
<dbReference type="KEGG" id="maer:DAI18_05640"/>